<feature type="domain" description="DUF6440" evidence="1">
    <location>
        <begin position="11"/>
        <end position="53"/>
    </location>
</feature>
<evidence type="ECO:0000313" key="3">
    <source>
        <dbReference type="Proteomes" id="UP000215144"/>
    </source>
</evidence>
<evidence type="ECO:0000259" key="1">
    <source>
        <dbReference type="Pfam" id="PF20037"/>
    </source>
</evidence>
<proteinExistence type="predicted"/>
<dbReference type="EMBL" id="LT906454">
    <property type="protein sequence ID" value="SNV36552.1"/>
    <property type="molecule type" value="Genomic_DNA"/>
</dbReference>
<dbReference type="KEGG" id="saco:SAME_00606"/>
<protein>
    <recommendedName>
        <fullName evidence="1">DUF6440 domain-containing protein</fullName>
    </recommendedName>
</protein>
<gene>
    <name evidence="2" type="ORF">SAMEA4504048_00606</name>
</gene>
<dbReference type="Pfam" id="PF20037">
    <property type="entry name" value="DUF6440"/>
    <property type="match status" value="1"/>
</dbReference>
<organism evidence="2 3">
    <name type="scientific">Streptococcus acidominimus</name>
    <dbReference type="NCBI Taxonomy" id="1326"/>
    <lineage>
        <taxon>Bacteria</taxon>
        <taxon>Bacillati</taxon>
        <taxon>Bacillota</taxon>
        <taxon>Bacilli</taxon>
        <taxon>Lactobacillales</taxon>
        <taxon>Streptococcaceae</taxon>
        <taxon>Streptococcus</taxon>
    </lineage>
</organism>
<name>A0A239WQ66_STRAI</name>
<dbReference type="Proteomes" id="UP000215144">
    <property type="component" value="Chromosome 1"/>
</dbReference>
<sequence>MFNKSNKSDNRFEHISINSNAKILVDQETGVEYYKEGIAMTVLYDTDGKPKINKNWRDSH</sequence>
<dbReference type="RefSeq" id="WP_095121971.1">
    <property type="nucleotide sequence ID" value="NZ_LT906454.1"/>
</dbReference>
<evidence type="ECO:0000313" key="2">
    <source>
        <dbReference type="EMBL" id="SNV36552.1"/>
    </source>
</evidence>
<reference evidence="2 3" key="1">
    <citation type="submission" date="2017-06" db="EMBL/GenBank/DDBJ databases">
        <authorList>
            <consortium name="Pathogen Informatics"/>
        </authorList>
    </citation>
    <scope>NUCLEOTIDE SEQUENCE [LARGE SCALE GENOMIC DNA]</scope>
    <source>
        <strain evidence="2 3">NCTC11291</strain>
    </source>
</reference>
<dbReference type="InterPro" id="IPR045515">
    <property type="entry name" value="DUF6440"/>
</dbReference>
<dbReference type="AlphaFoldDB" id="A0A239WQ66"/>
<accession>A0A239WQ66</accession>
<dbReference type="OrthoDB" id="9135364at2"/>